<reference evidence="2" key="1">
    <citation type="submission" date="2020-11" db="EMBL/GenBank/DDBJ databases">
        <title>Sequencing the genomes of 1000 actinobacteria strains.</title>
        <authorList>
            <person name="Klenk H.-P."/>
        </authorList>
    </citation>
    <scope>NUCLEOTIDE SEQUENCE</scope>
    <source>
        <strain evidence="2">DSM 45356</strain>
    </source>
</reference>
<dbReference type="Pfam" id="PF00144">
    <property type="entry name" value="Beta-lactamase"/>
    <property type="match status" value="1"/>
</dbReference>
<gene>
    <name evidence="2" type="ORF">IW245_002662</name>
</gene>
<protein>
    <submittedName>
        <fullName evidence="2">CubicO group peptidase (Beta-lactamase class C family)</fullName>
    </submittedName>
</protein>
<sequence>MESGHEEHPQASSGLPRRAVLGAAAGVAVAATGAAAGCSLFRSTPPRDDVDRLFGELDDKIEKEMQAHAIPGAAVGVWYKGREHVRGFGVTNVDNPEPVDGDTLFRIASTTKPFTGTAVMRLVDAGKLDLDATVRTYLPDFAVADPTVSAGVTLRELLNHASGWLGDYFQDFGRGEDALTRFVAGMARLPQLSSRGGLFAYNNSAIDVAGRVLEKVTGSTYEQAIENLLLDPLELHRTRFFTDELVGYRFAAPHKMVNGQAAFDPSMWYLPRSGDPDGGLISSARDQLTFARFHLGDGSAPNGTRILSPGMLREMRVVSGPGGTLAVELNGMGVTWALRPTDQRVPVVQHGGDVPGQHSGFFVVPDRDVAFTVLTNSESGTRLTSALCVDDWVLKRFAGISNLPATPRTLSASQLAPYEGRYVAQVIEGDGTLRDFHTRLTADKGRLRYRVLSPQDQPIDPGPGDTDALAFYRDDYVLTLDVDGTPRGSRADFIRGSTGQVVWFRLGGRLNRKLIA</sequence>
<dbReference type="InterPro" id="IPR050789">
    <property type="entry name" value="Diverse_Enzym_Activities"/>
</dbReference>
<dbReference type="SUPFAM" id="SSF56601">
    <property type="entry name" value="beta-lactamase/transpeptidase-like"/>
    <property type="match status" value="1"/>
</dbReference>
<dbReference type="InterPro" id="IPR001466">
    <property type="entry name" value="Beta-lactam-related"/>
</dbReference>
<proteinExistence type="predicted"/>
<comment type="caution">
    <text evidence="2">The sequence shown here is derived from an EMBL/GenBank/DDBJ whole genome shotgun (WGS) entry which is preliminary data.</text>
</comment>
<dbReference type="InterPro" id="IPR012338">
    <property type="entry name" value="Beta-lactam/transpept-like"/>
</dbReference>
<dbReference type="PANTHER" id="PTHR43283">
    <property type="entry name" value="BETA-LACTAMASE-RELATED"/>
    <property type="match status" value="1"/>
</dbReference>
<dbReference type="AlphaFoldDB" id="A0A8J7GQW5"/>
<organism evidence="2 3">
    <name type="scientific">Longispora fulva</name>
    <dbReference type="NCBI Taxonomy" id="619741"/>
    <lineage>
        <taxon>Bacteria</taxon>
        <taxon>Bacillati</taxon>
        <taxon>Actinomycetota</taxon>
        <taxon>Actinomycetes</taxon>
        <taxon>Micromonosporales</taxon>
        <taxon>Micromonosporaceae</taxon>
        <taxon>Longispora</taxon>
    </lineage>
</organism>
<dbReference type="Gene3D" id="3.40.710.10">
    <property type="entry name" value="DD-peptidase/beta-lactamase superfamily"/>
    <property type="match status" value="1"/>
</dbReference>
<name>A0A8J7GQW5_9ACTN</name>
<keyword evidence="3" id="KW-1185">Reference proteome</keyword>
<evidence type="ECO:0000313" key="2">
    <source>
        <dbReference type="EMBL" id="MBG6136468.1"/>
    </source>
</evidence>
<evidence type="ECO:0000313" key="3">
    <source>
        <dbReference type="Proteomes" id="UP000622552"/>
    </source>
</evidence>
<dbReference type="EMBL" id="JADOUF010000001">
    <property type="protein sequence ID" value="MBG6136468.1"/>
    <property type="molecule type" value="Genomic_DNA"/>
</dbReference>
<dbReference type="Proteomes" id="UP000622552">
    <property type="component" value="Unassembled WGS sequence"/>
</dbReference>
<dbReference type="RefSeq" id="WP_197003439.1">
    <property type="nucleotide sequence ID" value="NZ_BONS01000015.1"/>
</dbReference>
<evidence type="ECO:0000259" key="1">
    <source>
        <dbReference type="Pfam" id="PF00144"/>
    </source>
</evidence>
<dbReference type="PANTHER" id="PTHR43283:SF3">
    <property type="entry name" value="BETA-LACTAMASE FAMILY PROTEIN (AFU_ORTHOLOGUE AFUA_5G07500)"/>
    <property type="match status" value="1"/>
</dbReference>
<accession>A0A8J7GQW5</accession>
<feature type="domain" description="Beta-lactamase-related" evidence="1">
    <location>
        <begin position="57"/>
        <end position="380"/>
    </location>
</feature>